<dbReference type="InterPro" id="IPR000524">
    <property type="entry name" value="Tscrpt_reg_HTH_GntR"/>
</dbReference>
<name>A0A9D2JNJ5_9FIRM</name>
<dbReference type="GO" id="GO:0003700">
    <property type="term" value="F:DNA-binding transcription factor activity"/>
    <property type="evidence" value="ECO:0007669"/>
    <property type="project" value="UniProtKB-UniRule"/>
</dbReference>
<keyword evidence="3" id="KW-0804">Transcription</keyword>
<protein>
    <recommendedName>
        <fullName evidence="4">Trehalose operon repressor</fullName>
    </recommendedName>
</protein>
<dbReference type="SMART" id="SM00866">
    <property type="entry name" value="UTRA"/>
    <property type="match status" value="1"/>
</dbReference>
<dbReference type="SUPFAM" id="SSF46785">
    <property type="entry name" value="Winged helix' DNA-binding domain"/>
    <property type="match status" value="1"/>
</dbReference>
<feature type="domain" description="HTH gntR-type" evidence="5">
    <location>
        <begin position="3"/>
        <end position="71"/>
    </location>
</feature>
<dbReference type="InterPro" id="IPR036388">
    <property type="entry name" value="WH-like_DNA-bd_sf"/>
</dbReference>
<dbReference type="Pfam" id="PF07702">
    <property type="entry name" value="UTRA"/>
    <property type="match status" value="1"/>
</dbReference>
<proteinExistence type="predicted"/>
<evidence type="ECO:0000313" key="7">
    <source>
        <dbReference type="Proteomes" id="UP000824065"/>
    </source>
</evidence>
<dbReference type="PROSITE" id="PS50949">
    <property type="entry name" value="HTH_GNTR"/>
    <property type="match status" value="1"/>
</dbReference>
<dbReference type="Proteomes" id="UP000824065">
    <property type="component" value="Unassembled WGS sequence"/>
</dbReference>
<keyword evidence="2" id="KW-0238">DNA-binding</keyword>
<sequence length="249" mass="27959">MPKAKFEGICRSIKQKIEAQDYPYQSLLPAESELIQEYGCARNTLRRALADLTAAGYLQPIQGKGVRVIYRPAGKTAFLIGVIESFQETDQRNNLHAVTKVVRFEQVETDERLASQSGFMVGEPLWAVERVRYLEGKALILDVNYFSQAMVPGLTAGIAARSIYEYIEKVLHIRITTTKRRVTVERATTRDEALLDLDGYGSVVVVSSLTFNADGLLFEYTQSRHQPASFCFEDTATRRRQSSAPDPGR</sequence>
<dbReference type="InterPro" id="IPR011663">
    <property type="entry name" value="UTRA"/>
</dbReference>
<dbReference type="PRINTS" id="PR00035">
    <property type="entry name" value="HTHGNTR"/>
</dbReference>
<dbReference type="Gene3D" id="1.10.10.10">
    <property type="entry name" value="Winged helix-like DNA-binding domain superfamily/Winged helix DNA-binding domain"/>
    <property type="match status" value="1"/>
</dbReference>
<evidence type="ECO:0000313" key="6">
    <source>
        <dbReference type="EMBL" id="HIZ58573.1"/>
    </source>
</evidence>
<dbReference type="GO" id="GO:0045892">
    <property type="term" value="P:negative regulation of DNA-templated transcription"/>
    <property type="evidence" value="ECO:0007669"/>
    <property type="project" value="TreeGrafter"/>
</dbReference>
<reference evidence="6" key="1">
    <citation type="journal article" date="2021" name="PeerJ">
        <title>Extensive microbial diversity within the chicken gut microbiome revealed by metagenomics and culture.</title>
        <authorList>
            <person name="Gilroy R."/>
            <person name="Ravi A."/>
            <person name="Getino M."/>
            <person name="Pursley I."/>
            <person name="Horton D.L."/>
            <person name="Alikhan N.F."/>
            <person name="Baker D."/>
            <person name="Gharbi K."/>
            <person name="Hall N."/>
            <person name="Watson M."/>
            <person name="Adriaenssens E.M."/>
            <person name="Foster-Nyarko E."/>
            <person name="Jarju S."/>
            <person name="Secka A."/>
            <person name="Antonio M."/>
            <person name="Oren A."/>
            <person name="Chaudhuri R.R."/>
            <person name="La Ragione R."/>
            <person name="Hildebrand F."/>
            <person name="Pallen M.J."/>
        </authorList>
    </citation>
    <scope>NUCLEOTIDE SEQUENCE</scope>
    <source>
        <strain evidence="6">ChiBcec16-3735</strain>
    </source>
</reference>
<evidence type="ECO:0000256" key="3">
    <source>
        <dbReference type="ARBA" id="ARBA00023163"/>
    </source>
</evidence>
<dbReference type="CDD" id="cd07377">
    <property type="entry name" value="WHTH_GntR"/>
    <property type="match status" value="1"/>
</dbReference>
<reference evidence="6" key="2">
    <citation type="submission" date="2021-04" db="EMBL/GenBank/DDBJ databases">
        <authorList>
            <person name="Gilroy R."/>
        </authorList>
    </citation>
    <scope>NUCLEOTIDE SEQUENCE</scope>
    <source>
        <strain evidence="6">ChiBcec16-3735</strain>
    </source>
</reference>
<dbReference type="NCBIfam" id="TIGR02404">
    <property type="entry name" value="trehalos_R_Bsub"/>
    <property type="match status" value="1"/>
</dbReference>
<dbReference type="SUPFAM" id="SSF64288">
    <property type="entry name" value="Chorismate lyase-like"/>
    <property type="match status" value="1"/>
</dbReference>
<evidence type="ECO:0000256" key="4">
    <source>
        <dbReference type="NCBIfam" id="TIGR02404"/>
    </source>
</evidence>
<accession>A0A9D2JNJ5</accession>
<dbReference type="EMBL" id="DXBJ01000060">
    <property type="protein sequence ID" value="HIZ58573.1"/>
    <property type="molecule type" value="Genomic_DNA"/>
</dbReference>
<dbReference type="InterPro" id="IPR012770">
    <property type="entry name" value="TreR"/>
</dbReference>
<dbReference type="Gene3D" id="3.40.1410.10">
    <property type="entry name" value="Chorismate lyase-like"/>
    <property type="match status" value="1"/>
</dbReference>
<dbReference type="PANTHER" id="PTHR44846:SF12">
    <property type="entry name" value="HTH-TYPE TRANSCRIPTIONAL REGULATOR TRER"/>
    <property type="match status" value="1"/>
</dbReference>
<dbReference type="AlphaFoldDB" id="A0A9D2JNJ5"/>
<evidence type="ECO:0000256" key="2">
    <source>
        <dbReference type="ARBA" id="ARBA00023125"/>
    </source>
</evidence>
<dbReference type="InterPro" id="IPR050679">
    <property type="entry name" value="Bact_HTH_transcr_reg"/>
</dbReference>
<dbReference type="PANTHER" id="PTHR44846">
    <property type="entry name" value="MANNOSYL-D-GLYCERATE TRANSPORT/METABOLISM SYSTEM REPRESSOR MNGR-RELATED"/>
    <property type="match status" value="1"/>
</dbReference>
<dbReference type="InterPro" id="IPR036390">
    <property type="entry name" value="WH_DNA-bd_sf"/>
</dbReference>
<dbReference type="GO" id="GO:0003677">
    <property type="term" value="F:DNA binding"/>
    <property type="evidence" value="ECO:0007669"/>
    <property type="project" value="UniProtKB-UniRule"/>
</dbReference>
<comment type="caution">
    <text evidence="6">The sequence shown here is derived from an EMBL/GenBank/DDBJ whole genome shotgun (WGS) entry which is preliminary data.</text>
</comment>
<dbReference type="SMART" id="SM00345">
    <property type="entry name" value="HTH_GNTR"/>
    <property type="match status" value="1"/>
</dbReference>
<evidence type="ECO:0000259" key="5">
    <source>
        <dbReference type="PROSITE" id="PS50949"/>
    </source>
</evidence>
<dbReference type="InterPro" id="IPR028978">
    <property type="entry name" value="Chorismate_lyase_/UTRA_dom_sf"/>
</dbReference>
<evidence type="ECO:0000256" key="1">
    <source>
        <dbReference type="ARBA" id="ARBA00023015"/>
    </source>
</evidence>
<organism evidence="6 7">
    <name type="scientific">Candidatus Faecalibacterium gallistercoris</name>
    <dbReference type="NCBI Taxonomy" id="2838579"/>
    <lineage>
        <taxon>Bacteria</taxon>
        <taxon>Bacillati</taxon>
        <taxon>Bacillota</taxon>
        <taxon>Clostridia</taxon>
        <taxon>Eubacteriales</taxon>
        <taxon>Oscillospiraceae</taxon>
        <taxon>Faecalibacterium</taxon>
    </lineage>
</organism>
<dbReference type="Pfam" id="PF00392">
    <property type="entry name" value="GntR"/>
    <property type="match status" value="1"/>
</dbReference>
<gene>
    <name evidence="6" type="primary">treR</name>
    <name evidence="6" type="ORF">H9725_08365</name>
</gene>
<keyword evidence="1" id="KW-0805">Transcription regulation</keyword>